<sequence length="234" mass="28251">MLGKRNSIKVRHEYKYLITEGSYLQLKNILDKTMYMDKHSKDSEGYHIRSLYFDDIYDTALNEKYLGIPNRRKFRVRIYNFSDKVIKLEEKIKYDNYIQKKVCSISKSEYEDIFDGNIESLIHDNNSVKKNYYYQIRNNMLRPKVIVDYKREAYTFPFNQIRITFDRGLSAQRPYRNIFDKDLISYNVGQGYENILEVKYDNYLPNHIKNALEMYCHSRLAISKYVICREHLSI</sequence>
<dbReference type="InterPro" id="IPR042267">
    <property type="entry name" value="VTC_sf"/>
</dbReference>
<dbReference type="RefSeq" id="WP_014968642.1">
    <property type="nucleotide sequence ID" value="NC_018664.1"/>
</dbReference>
<dbReference type="PATRIC" id="fig|1128398.3.peg.2588"/>
<feature type="domain" description="VTC" evidence="1">
    <location>
        <begin position="11"/>
        <end position="230"/>
    </location>
</feature>
<evidence type="ECO:0000313" key="3">
    <source>
        <dbReference type="Proteomes" id="UP000006094"/>
    </source>
</evidence>
<organism evidence="2 3">
    <name type="scientific">Gottschalkia acidurici (strain ATCC 7906 / DSM 604 / BCRC 14475 / CIP 104303 / KCTC 5404 / NCIMB 10678 / 9a)</name>
    <name type="common">Clostridium acidurici</name>
    <dbReference type="NCBI Taxonomy" id="1128398"/>
    <lineage>
        <taxon>Bacteria</taxon>
        <taxon>Bacillati</taxon>
        <taxon>Bacillota</taxon>
        <taxon>Tissierellia</taxon>
        <taxon>Tissierellales</taxon>
        <taxon>Gottschalkiaceae</taxon>
        <taxon>Gottschalkia</taxon>
    </lineage>
</organism>
<gene>
    <name evidence="2" type="ordered locus">Curi_c25130</name>
</gene>
<name>K0B0E6_GOTA9</name>
<evidence type="ECO:0000313" key="2">
    <source>
        <dbReference type="EMBL" id="AFS79508.1"/>
    </source>
</evidence>
<accession>K0B0E6</accession>
<dbReference type="OrthoDB" id="9784042at2"/>
<evidence type="ECO:0000259" key="1">
    <source>
        <dbReference type="Pfam" id="PF09359"/>
    </source>
</evidence>
<proteinExistence type="predicted"/>
<dbReference type="KEGG" id="cad:Curi_c25130"/>
<dbReference type="InterPro" id="IPR018966">
    <property type="entry name" value="VTC_domain"/>
</dbReference>
<dbReference type="STRING" id="1128398.Curi_c25130"/>
<keyword evidence="3" id="KW-1185">Reference proteome</keyword>
<dbReference type="CDD" id="cd07750">
    <property type="entry name" value="PolyPPase_VTC_like"/>
    <property type="match status" value="1"/>
</dbReference>
<reference evidence="2 3" key="1">
    <citation type="journal article" date="2012" name="PLoS ONE">
        <title>The purine-utilizing bacterium Clostridium acidurici 9a: a genome-guided metabolic reconsideration.</title>
        <authorList>
            <person name="Hartwich K."/>
            <person name="Poehlein A."/>
            <person name="Daniel R."/>
        </authorList>
    </citation>
    <scope>NUCLEOTIDE SEQUENCE [LARGE SCALE GENOMIC DNA]</scope>
    <source>
        <strain evidence="3">ATCC 7906 / DSM 604 / BCRC 14475 / CIP 104303 / KCTC 5404 / NCIMB 10678 / 9a</strain>
    </source>
</reference>
<protein>
    <submittedName>
        <fullName evidence="2">VTC domain-containig protein</fullName>
    </submittedName>
</protein>
<dbReference type="GO" id="GO:0006799">
    <property type="term" value="P:polyphosphate biosynthetic process"/>
    <property type="evidence" value="ECO:0007669"/>
    <property type="project" value="UniProtKB-ARBA"/>
</dbReference>
<dbReference type="Pfam" id="PF09359">
    <property type="entry name" value="VTC"/>
    <property type="match status" value="1"/>
</dbReference>
<dbReference type="Proteomes" id="UP000006094">
    <property type="component" value="Chromosome"/>
</dbReference>
<dbReference type="EMBL" id="CP003326">
    <property type="protein sequence ID" value="AFS79508.1"/>
    <property type="molecule type" value="Genomic_DNA"/>
</dbReference>
<dbReference type="eggNOG" id="COG5036">
    <property type="taxonomic scope" value="Bacteria"/>
</dbReference>
<dbReference type="Gene3D" id="3.20.100.30">
    <property type="entry name" value="VTC, catalytic tunnel domain"/>
    <property type="match status" value="1"/>
</dbReference>
<dbReference type="HOGENOM" id="CLU_098613_0_0_9"/>
<dbReference type="AlphaFoldDB" id="K0B0E6"/>